<comment type="cofactor">
    <cofactor evidence="4">
        <name>Mg(2+)</name>
        <dbReference type="ChEBI" id="CHEBI:18420"/>
    </cofactor>
</comment>
<dbReference type="EMBL" id="JAPDRN010000252">
    <property type="protein sequence ID" value="KAJ9610084.1"/>
    <property type="molecule type" value="Genomic_DNA"/>
</dbReference>
<evidence type="ECO:0000256" key="9">
    <source>
        <dbReference type="ARBA" id="ARBA00022723"/>
    </source>
</evidence>
<organism evidence="14 15">
    <name type="scientific">Knufia peltigerae</name>
    <dbReference type="NCBI Taxonomy" id="1002370"/>
    <lineage>
        <taxon>Eukaryota</taxon>
        <taxon>Fungi</taxon>
        <taxon>Dikarya</taxon>
        <taxon>Ascomycota</taxon>
        <taxon>Pezizomycotina</taxon>
        <taxon>Eurotiomycetes</taxon>
        <taxon>Chaetothyriomycetidae</taxon>
        <taxon>Chaetothyriales</taxon>
        <taxon>Trichomeriaceae</taxon>
        <taxon>Knufia</taxon>
    </lineage>
</organism>
<comment type="similarity">
    <text evidence="6">Belongs to the HDDC2 family.</text>
</comment>
<dbReference type="AlphaFoldDB" id="A0AA38XBJ8"/>
<reference evidence="14" key="1">
    <citation type="submission" date="2022-10" db="EMBL/GenBank/DDBJ databases">
        <title>Culturing micro-colonial fungi from biological soil crusts in the Mojave desert and describing Neophaeococcomyces mojavensis, and introducing the new genera and species Taxawa tesnikishii.</title>
        <authorList>
            <person name="Kurbessoian T."/>
            <person name="Stajich J.E."/>
        </authorList>
    </citation>
    <scope>NUCLEOTIDE SEQUENCE</scope>
    <source>
        <strain evidence="14">TK_35</strain>
    </source>
</reference>
<comment type="catalytic activity">
    <reaction evidence="1">
        <text>a 2'-deoxyribonucleoside 5'-phosphate + H2O = a 2'-deoxyribonucleoside + phosphate</text>
        <dbReference type="Rhea" id="RHEA:36167"/>
        <dbReference type="ChEBI" id="CHEBI:15377"/>
        <dbReference type="ChEBI" id="CHEBI:18274"/>
        <dbReference type="ChEBI" id="CHEBI:43474"/>
        <dbReference type="ChEBI" id="CHEBI:65317"/>
        <dbReference type="EC" id="3.1.3.89"/>
    </reaction>
</comment>
<dbReference type="Proteomes" id="UP001172681">
    <property type="component" value="Unassembled WGS sequence"/>
</dbReference>
<keyword evidence="12" id="KW-0170">Cobalt</keyword>
<dbReference type="SUPFAM" id="SSF52540">
    <property type="entry name" value="P-loop containing nucleoside triphosphate hydrolases"/>
    <property type="match status" value="1"/>
</dbReference>
<evidence type="ECO:0000256" key="6">
    <source>
        <dbReference type="ARBA" id="ARBA00009999"/>
    </source>
</evidence>
<comment type="subunit">
    <text evidence="7">Homodimer.</text>
</comment>
<comment type="cofactor">
    <cofactor evidence="3">
        <name>Co(2+)</name>
        <dbReference type="ChEBI" id="CHEBI:48828"/>
    </cofactor>
</comment>
<evidence type="ECO:0000313" key="14">
    <source>
        <dbReference type="EMBL" id="KAJ9610084.1"/>
    </source>
</evidence>
<sequence>MENRSPTLDMSPLPFLHLANVLKQLPRTGWLRTIEHPESVAAHMYRMALMALCAPSGLDKEKCVLLALAHDMAESVVGDITPHDNVSKEDKFKLEDFGFRYIKSLLDPFDPTLGEKLRTAWLEYEEGMTREAQYMYDVDKLECMIQAFEYEQMTLGEKNLEEFQGLAPKIRLPETRQWLKLLGQERQAYLLNRLNRIRVVFVIGGPFAGKKTHCTLLSNQFGVRHLSMTDIFYNMSIDQTYPHAEFLRDCLEHNMTVPTDLAIKVLEKTIAESTDEKGWVLLRGFPENVRQLVEFEEKS</sequence>
<dbReference type="InterPro" id="IPR027417">
    <property type="entry name" value="P-loop_NTPase"/>
</dbReference>
<dbReference type="FunFam" id="1.10.3210.10:FF:000011">
    <property type="entry name" value="HD domain-containing protein 2"/>
    <property type="match status" value="1"/>
</dbReference>
<dbReference type="Pfam" id="PF13023">
    <property type="entry name" value="HD_3"/>
    <property type="match status" value="1"/>
</dbReference>
<dbReference type="InterPro" id="IPR039356">
    <property type="entry name" value="YfbR/HDDC2"/>
</dbReference>
<evidence type="ECO:0000256" key="1">
    <source>
        <dbReference type="ARBA" id="ARBA00001638"/>
    </source>
</evidence>
<dbReference type="SUPFAM" id="SSF109604">
    <property type="entry name" value="HD-domain/PDEase-like"/>
    <property type="match status" value="1"/>
</dbReference>
<dbReference type="PANTHER" id="PTHR11845">
    <property type="entry name" value="5'-DEOXYNUCLEOTIDASE HDDC2"/>
    <property type="match status" value="1"/>
</dbReference>
<keyword evidence="9" id="KW-0479">Metal-binding</keyword>
<evidence type="ECO:0000256" key="10">
    <source>
        <dbReference type="ARBA" id="ARBA00022801"/>
    </source>
</evidence>
<keyword evidence="10" id="KW-0378">Hydrolase</keyword>
<evidence type="ECO:0000256" key="8">
    <source>
        <dbReference type="ARBA" id="ARBA00012964"/>
    </source>
</evidence>
<protein>
    <recommendedName>
        <fullName evidence="8">5'-deoxynucleotidase</fullName>
        <ecNumber evidence="8">3.1.3.89</ecNumber>
    </recommendedName>
</protein>
<comment type="caution">
    <text evidence="14">The sequence shown here is derived from an EMBL/GenBank/DDBJ whole genome shotgun (WGS) entry which is preliminary data.</text>
</comment>
<evidence type="ECO:0000256" key="12">
    <source>
        <dbReference type="ARBA" id="ARBA00023285"/>
    </source>
</evidence>
<evidence type="ECO:0000256" key="11">
    <source>
        <dbReference type="ARBA" id="ARBA00022842"/>
    </source>
</evidence>
<keyword evidence="15" id="KW-1185">Reference proteome</keyword>
<dbReference type="EC" id="3.1.3.89" evidence="8"/>
<dbReference type="GO" id="GO:0005737">
    <property type="term" value="C:cytoplasm"/>
    <property type="evidence" value="ECO:0007669"/>
    <property type="project" value="TreeGrafter"/>
</dbReference>
<dbReference type="Gene3D" id="1.10.3210.10">
    <property type="entry name" value="Hypothetical protein af1432"/>
    <property type="match status" value="1"/>
</dbReference>
<keyword evidence="11" id="KW-0460">Magnesium</keyword>
<comment type="cofactor">
    <cofactor evidence="2">
        <name>Mn(2+)</name>
        <dbReference type="ChEBI" id="CHEBI:29035"/>
    </cofactor>
</comment>
<dbReference type="GO" id="GO:0046872">
    <property type="term" value="F:metal ion binding"/>
    <property type="evidence" value="ECO:0007669"/>
    <property type="project" value="UniProtKB-KW"/>
</dbReference>
<feature type="domain" description="HD/PDEase" evidence="13">
    <location>
        <begin position="36"/>
        <end position="153"/>
    </location>
</feature>
<dbReference type="SMART" id="SM00471">
    <property type="entry name" value="HDc"/>
    <property type="match status" value="1"/>
</dbReference>
<dbReference type="Gene3D" id="3.40.50.300">
    <property type="entry name" value="P-loop containing nucleotide triphosphate hydrolases"/>
    <property type="match status" value="1"/>
</dbReference>
<evidence type="ECO:0000313" key="15">
    <source>
        <dbReference type="Proteomes" id="UP001172681"/>
    </source>
</evidence>
<dbReference type="Pfam" id="PF00406">
    <property type="entry name" value="ADK"/>
    <property type="match status" value="1"/>
</dbReference>
<evidence type="ECO:0000256" key="3">
    <source>
        <dbReference type="ARBA" id="ARBA00001941"/>
    </source>
</evidence>
<dbReference type="GO" id="GO:0009159">
    <property type="term" value="P:deoxyribonucleoside monophosphate catabolic process"/>
    <property type="evidence" value="ECO:0007669"/>
    <property type="project" value="UniProtKB-ARBA"/>
</dbReference>
<evidence type="ECO:0000256" key="4">
    <source>
        <dbReference type="ARBA" id="ARBA00001946"/>
    </source>
</evidence>
<accession>A0AA38XBJ8</accession>
<dbReference type="InterPro" id="IPR006674">
    <property type="entry name" value="HD_domain"/>
</dbReference>
<evidence type="ECO:0000259" key="13">
    <source>
        <dbReference type="SMART" id="SM00471"/>
    </source>
</evidence>
<evidence type="ECO:0000256" key="2">
    <source>
        <dbReference type="ARBA" id="ARBA00001936"/>
    </source>
</evidence>
<name>A0AA38XBJ8_9EURO</name>
<dbReference type="PANTHER" id="PTHR11845:SF13">
    <property type="entry name" value="5'-DEOXYNUCLEOTIDASE HDDC2"/>
    <property type="match status" value="1"/>
</dbReference>
<evidence type="ECO:0000256" key="7">
    <source>
        <dbReference type="ARBA" id="ARBA00011738"/>
    </source>
</evidence>
<evidence type="ECO:0000256" key="5">
    <source>
        <dbReference type="ARBA" id="ARBA00004074"/>
    </source>
</evidence>
<proteinExistence type="inferred from homology"/>
<comment type="function">
    <text evidence="5">Catalyzes the dephosphorylation of the nucleoside 5'-monophosphates deoxyadenosine monophosphate (dAMP), deoxycytidine monophosphate (dCMP), deoxyguanosine monophosphate (dGMP) and deoxythymidine monophosphate (dTMP).</text>
</comment>
<gene>
    <name evidence="14" type="ORF">H2204_015497</name>
</gene>
<dbReference type="GO" id="GO:0002953">
    <property type="term" value="F:5'-deoxynucleotidase activity"/>
    <property type="evidence" value="ECO:0007669"/>
    <property type="project" value="UniProtKB-EC"/>
</dbReference>
<dbReference type="InterPro" id="IPR003607">
    <property type="entry name" value="HD/PDEase_dom"/>
</dbReference>